<dbReference type="InterPro" id="IPR025049">
    <property type="entry name" value="Mfa-like_1"/>
</dbReference>
<dbReference type="Gene3D" id="2.60.40.2630">
    <property type="match status" value="1"/>
</dbReference>
<keyword evidence="2" id="KW-1185">Reference proteome</keyword>
<dbReference type="Proteomes" id="UP000646484">
    <property type="component" value="Unassembled WGS sequence"/>
</dbReference>
<comment type="caution">
    <text evidence="1">The sequence shown here is derived from an EMBL/GenBank/DDBJ whole genome shotgun (WGS) entry which is preliminary data.</text>
</comment>
<accession>A0ABR7D5B0</accession>
<dbReference type="EMBL" id="JACOOH010000009">
    <property type="protein sequence ID" value="MBC5623113.1"/>
    <property type="molecule type" value="Genomic_DNA"/>
</dbReference>
<dbReference type="Pfam" id="PF13149">
    <property type="entry name" value="Mfa_like_1"/>
    <property type="match status" value="1"/>
</dbReference>
<evidence type="ECO:0000313" key="2">
    <source>
        <dbReference type="Proteomes" id="UP000646484"/>
    </source>
</evidence>
<dbReference type="CDD" id="cd13121">
    <property type="entry name" value="BF2867_like_C"/>
    <property type="match status" value="1"/>
</dbReference>
<dbReference type="Gene3D" id="2.60.40.2620">
    <property type="entry name" value="Fimbrillin-like"/>
    <property type="match status" value="1"/>
</dbReference>
<name>A0ABR7D5B0_9BACT</name>
<dbReference type="PROSITE" id="PS51257">
    <property type="entry name" value="PROKAR_LIPOPROTEIN"/>
    <property type="match status" value="1"/>
</dbReference>
<gene>
    <name evidence="1" type="ORF">H8S64_18630</name>
</gene>
<protein>
    <submittedName>
        <fullName evidence="1">Fimbrillin family protein</fullName>
    </submittedName>
</protein>
<reference evidence="1 2" key="1">
    <citation type="submission" date="2020-08" db="EMBL/GenBank/DDBJ databases">
        <title>Genome public.</title>
        <authorList>
            <person name="Liu C."/>
            <person name="Sun Q."/>
        </authorList>
    </citation>
    <scope>NUCLEOTIDE SEQUENCE [LARGE SCALE GENOMIC DNA]</scope>
    <source>
        <strain evidence="1 2">NSJ-56</strain>
    </source>
</reference>
<organism evidence="1 2">
    <name type="scientific">Butyricimonas hominis</name>
    <dbReference type="NCBI Taxonomy" id="2763032"/>
    <lineage>
        <taxon>Bacteria</taxon>
        <taxon>Pseudomonadati</taxon>
        <taxon>Bacteroidota</taxon>
        <taxon>Bacteroidia</taxon>
        <taxon>Bacteroidales</taxon>
        <taxon>Odoribacteraceae</taxon>
        <taxon>Butyricimonas</taxon>
    </lineage>
</organism>
<dbReference type="InterPro" id="IPR042278">
    <property type="entry name" value="Mfa-like_1_N"/>
</dbReference>
<dbReference type="RefSeq" id="WP_186978133.1">
    <property type="nucleotide sequence ID" value="NZ_JACOOH010000009.1"/>
</dbReference>
<evidence type="ECO:0000313" key="1">
    <source>
        <dbReference type="EMBL" id="MBC5623113.1"/>
    </source>
</evidence>
<sequence length="351" mass="37556">MKRREYILLSAALLIAFTSCDKSMNHTDPVTEGDKIDFVAAGTGEPFISPPLGRGSETNIATMQDFGVYAYYAADGTFTTALSPNFMCNTRITKSGDAWGYTPVMYWPNSGTVSFFAYSPYAAKGDANIGLSSGFADAGYPRLTYTVPDAVKAQHDLLVSVPLLDQTKADVPAGGKLTLAFKHTLACVVFQAKMTAARELPVKVTSITLGQLKNKADFAYGDTPGTFSWTATADAADKSYTLGIANSLLADTDISESSSYTSISPADSRLLLLPQDIDAGDEITVTVVYTLAAGETKTVTKTAPLSDLIKKELEAGKRYSINILVSALADVTLTCTVEEWTQKTVNVPDFK</sequence>
<proteinExistence type="predicted"/>
<dbReference type="CDD" id="cd13120">
    <property type="entry name" value="BF2867_like_N"/>
    <property type="match status" value="1"/>
</dbReference>